<dbReference type="OrthoDB" id="9770473at2"/>
<dbReference type="InterPro" id="IPR005467">
    <property type="entry name" value="His_kinase_dom"/>
</dbReference>
<dbReference type="Proteomes" id="UP000247346">
    <property type="component" value="Unassembled WGS sequence"/>
</dbReference>
<accession>A0A2P5Z4M2</accession>
<keyword evidence="7" id="KW-0808">Transferase</keyword>
<dbReference type="CDD" id="cd00082">
    <property type="entry name" value="HisKA"/>
    <property type="match status" value="1"/>
</dbReference>
<evidence type="ECO:0000256" key="3">
    <source>
        <dbReference type="ARBA" id="ARBA00022553"/>
    </source>
</evidence>
<gene>
    <name evidence="7" type="ORF">XsacCFBP4641_09065</name>
</gene>
<dbReference type="SUPFAM" id="SSF55785">
    <property type="entry name" value="PYP-like sensor domain (PAS domain)"/>
    <property type="match status" value="1"/>
</dbReference>
<dbReference type="SUPFAM" id="SSF47384">
    <property type="entry name" value="Homodimeric domain of signal transducing histidine kinase"/>
    <property type="match status" value="1"/>
</dbReference>
<keyword evidence="3" id="KW-0597">Phosphoprotein</keyword>
<comment type="catalytic activity">
    <reaction evidence="1">
        <text>ATP + protein L-histidine = ADP + protein N-phospho-L-histidine.</text>
        <dbReference type="EC" id="2.7.13.3"/>
    </reaction>
</comment>
<dbReference type="Gene3D" id="1.10.287.130">
    <property type="match status" value="1"/>
</dbReference>
<dbReference type="EC" id="2.7.13.3" evidence="2"/>
<feature type="domain" description="Histidine kinase" evidence="5">
    <location>
        <begin position="194"/>
        <end position="416"/>
    </location>
</feature>
<dbReference type="Pfam" id="PF02518">
    <property type="entry name" value="HATPase_c"/>
    <property type="match status" value="1"/>
</dbReference>
<keyword evidence="7" id="KW-0418">Kinase</keyword>
<dbReference type="InterPro" id="IPR000700">
    <property type="entry name" value="PAS-assoc_C"/>
</dbReference>
<feature type="domain" description="PAC" evidence="6">
    <location>
        <begin position="74"/>
        <end position="128"/>
    </location>
</feature>
<dbReference type="PANTHER" id="PTHR43065:SF42">
    <property type="entry name" value="TWO-COMPONENT SENSOR PPRA"/>
    <property type="match status" value="1"/>
</dbReference>
<evidence type="ECO:0000256" key="1">
    <source>
        <dbReference type="ARBA" id="ARBA00000085"/>
    </source>
</evidence>
<dbReference type="Gene3D" id="3.30.565.10">
    <property type="entry name" value="Histidine kinase-like ATPase, C-terminal domain"/>
    <property type="match status" value="1"/>
</dbReference>
<dbReference type="InterPro" id="IPR004358">
    <property type="entry name" value="Sig_transdc_His_kin-like_C"/>
</dbReference>
<dbReference type="InterPro" id="IPR000014">
    <property type="entry name" value="PAS"/>
</dbReference>
<dbReference type="PROSITE" id="PS50109">
    <property type="entry name" value="HIS_KIN"/>
    <property type="match status" value="1"/>
</dbReference>
<dbReference type="SMART" id="SM00091">
    <property type="entry name" value="PAS"/>
    <property type="match status" value="1"/>
</dbReference>
<name>A0A2P5Z4M2_9XANT</name>
<dbReference type="PROSITE" id="PS50113">
    <property type="entry name" value="PAC"/>
    <property type="match status" value="1"/>
</dbReference>
<dbReference type="SMART" id="SM00387">
    <property type="entry name" value="HATPase_c"/>
    <property type="match status" value="1"/>
</dbReference>
<dbReference type="RefSeq" id="WP_010341061.1">
    <property type="nucleotide sequence ID" value="NZ_CP132343.1"/>
</dbReference>
<dbReference type="GO" id="GO:0000155">
    <property type="term" value="F:phosphorelay sensor kinase activity"/>
    <property type="evidence" value="ECO:0007669"/>
    <property type="project" value="InterPro"/>
</dbReference>
<dbReference type="Pfam" id="PF08448">
    <property type="entry name" value="PAS_4"/>
    <property type="match status" value="1"/>
</dbReference>
<dbReference type="CDD" id="cd00130">
    <property type="entry name" value="PAS"/>
    <property type="match status" value="1"/>
</dbReference>
<dbReference type="PRINTS" id="PR00344">
    <property type="entry name" value="BCTRLSENSOR"/>
</dbReference>
<evidence type="ECO:0000313" key="8">
    <source>
        <dbReference type="Proteomes" id="UP000247346"/>
    </source>
</evidence>
<evidence type="ECO:0000259" key="6">
    <source>
        <dbReference type="PROSITE" id="PS50113"/>
    </source>
</evidence>
<evidence type="ECO:0000259" key="5">
    <source>
        <dbReference type="PROSITE" id="PS50109"/>
    </source>
</evidence>
<dbReference type="PANTHER" id="PTHR43065">
    <property type="entry name" value="SENSOR HISTIDINE KINASE"/>
    <property type="match status" value="1"/>
</dbReference>
<feature type="region of interest" description="Disordered" evidence="4">
    <location>
        <begin position="415"/>
        <end position="437"/>
    </location>
</feature>
<organism evidence="7 8">
    <name type="scientific">Xanthomonas sacchari</name>
    <dbReference type="NCBI Taxonomy" id="56458"/>
    <lineage>
        <taxon>Bacteria</taxon>
        <taxon>Pseudomonadati</taxon>
        <taxon>Pseudomonadota</taxon>
        <taxon>Gammaproteobacteria</taxon>
        <taxon>Lysobacterales</taxon>
        <taxon>Lysobacteraceae</taxon>
        <taxon>Xanthomonas</taxon>
    </lineage>
</organism>
<dbReference type="InterPro" id="IPR013656">
    <property type="entry name" value="PAS_4"/>
</dbReference>
<protein>
    <recommendedName>
        <fullName evidence="2">histidine kinase</fullName>
        <ecNumber evidence="2">2.7.13.3</ecNumber>
    </recommendedName>
</protein>
<proteinExistence type="predicted"/>
<dbReference type="GeneID" id="93880531"/>
<dbReference type="AlphaFoldDB" id="A0A2P5Z4M2"/>
<comment type="caution">
    <text evidence="7">The sequence shown here is derived from an EMBL/GenBank/DDBJ whole genome shotgun (WGS) entry which is preliminary data.</text>
</comment>
<dbReference type="SUPFAM" id="SSF55874">
    <property type="entry name" value="ATPase domain of HSP90 chaperone/DNA topoisomerase II/histidine kinase"/>
    <property type="match status" value="1"/>
</dbReference>
<reference evidence="7 8" key="1">
    <citation type="submission" date="2016-08" db="EMBL/GenBank/DDBJ databases">
        <authorList>
            <person name="Seilhamer J.J."/>
        </authorList>
    </citation>
    <scope>NUCLEOTIDE SEQUENCE [LARGE SCALE GENOMIC DNA]</scope>
    <source>
        <strain evidence="7 8">CFBP4641</strain>
    </source>
</reference>
<dbReference type="InterPro" id="IPR003594">
    <property type="entry name" value="HATPase_dom"/>
</dbReference>
<dbReference type="SMART" id="SM00388">
    <property type="entry name" value="HisKA"/>
    <property type="match status" value="1"/>
</dbReference>
<dbReference type="InterPro" id="IPR036097">
    <property type="entry name" value="HisK_dim/P_sf"/>
</dbReference>
<dbReference type="EMBL" id="MDEK01000007">
    <property type="protein sequence ID" value="PPU82801.1"/>
    <property type="molecule type" value="Genomic_DNA"/>
</dbReference>
<dbReference type="Gene3D" id="3.30.450.20">
    <property type="entry name" value="PAS domain"/>
    <property type="match status" value="1"/>
</dbReference>
<dbReference type="InterPro" id="IPR035965">
    <property type="entry name" value="PAS-like_dom_sf"/>
</dbReference>
<evidence type="ECO:0000256" key="2">
    <source>
        <dbReference type="ARBA" id="ARBA00012438"/>
    </source>
</evidence>
<evidence type="ECO:0000256" key="4">
    <source>
        <dbReference type="SAM" id="MobiDB-lite"/>
    </source>
</evidence>
<dbReference type="STRING" id="56458.SB85_16430"/>
<sequence>MTTHAHYRQIVELSHDCIKEVGRDGIVRSINPHGLVLLGVSDPADIVGHPWAELWPEDMRSLTQAAFAAALDNEQREFWAERPSLDGRRRWWHVMVSPQANASARVESVLVISRDVTQQYQVEQALRALGDLAPVDAEEVPLGAADAAALGRHWQAEQSQLRGQLDIALAAQRVAERAMTQAQKGEAVGQMLAGVVHDFNNMLHTAMTSVSMVADHPQRLQPDQRRLLGIASEALQHGAGMTRRLLGFARAHPVKPAWLDLNALVTHMQPLLAQALGGEMRLQLLACTEVATTYADRSAVEQAVMNLALNARDASRPGDVVTIRCGALEVPPSRAAAMRQPGRYVTLAVGDQGEGMSEEVKSRLFEAYFTTKPEGKGTGLGLAQVYGLVRQAGGFVDVESELGRGTTITLAFPFVAQPPGDEGDDEGAPGAPPTTAG</sequence>
<dbReference type="InterPro" id="IPR003661">
    <property type="entry name" value="HisK_dim/P_dom"/>
</dbReference>
<dbReference type="NCBIfam" id="TIGR00229">
    <property type="entry name" value="sensory_box"/>
    <property type="match status" value="1"/>
</dbReference>
<evidence type="ECO:0000313" key="7">
    <source>
        <dbReference type="EMBL" id="PPU82801.1"/>
    </source>
</evidence>
<dbReference type="InterPro" id="IPR036890">
    <property type="entry name" value="HATPase_C_sf"/>
</dbReference>